<dbReference type="Proteomes" id="UP000315017">
    <property type="component" value="Chromosome"/>
</dbReference>
<dbReference type="GO" id="GO:0016746">
    <property type="term" value="F:acyltransferase activity"/>
    <property type="evidence" value="ECO:0007669"/>
    <property type="project" value="UniProtKB-KW"/>
</dbReference>
<dbReference type="OrthoDB" id="232867at2"/>
<dbReference type="RefSeq" id="WP_145083515.1">
    <property type="nucleotide sequence ID" value="NZ_CP036274.1"/>
</dbReference>
<keyword evidence="1" id="KW-0012">Acyltransferase</keyword>
<dbReference type="KEGG" id="aagg:ETAA8_01850"/>
<dbReference type="PANTHER" id="PTHR28037:SF1">
    <property type="entry name" value="ALCOHOL O-ACETYLTRANSFERASE 1-RELATED"/>
    <property type="match status" value="1"/>
</dbReference>
<evidence type="ECO:0000313" key="2">
    <source>
        <dbReference type="Proteomes" id="UP000315017"/>
    </source>
</evidence>
<name>A0A517Y4F6_9BACT</name>
<protein>
    <submittedName>
        <fullName evidence="1">Acyltransferase PapA5</fullName>
    </submittedName>
</protein>
<keyword evidence="2" id="KW-1185">Reference proteome</keyword>
<accession>A0A517Y4F6</accession>
<dbReference type="AlphaFoldDB" id="A0A517Y4F6"/>
<proteinExistence type="predicted"/>
<dbReference type="EMBL" id="CP036274">
    <property type="protein sequence ID" value="QDU25124.1"/>
    <property type="molecule type" value="Genomic_DNA"/>
</dbReference>
<organism evidence="1 2">
    <name type="scientific">Anatilimnocola aggregata</name>
    <dbReference type="NCBI Taxonomy" id="2528021"/>
    <lineage>
        <taxon>Bacteria</taxon>
        <taxon>Pseudomonadati</taxon>
        <taxon>Planctomycetota</taxon>
        <taxon>Planctomycetia</taxon>
        <taxon>Pirellulales</taxon>
        <taxon>Pirellulaceae</taxon>
        <taxon>Anatilimnocola</taxon>
    </lineage>
</organism>
<dbReference type="InterPro" id="IPR023213">
    <property type="entry name" value="CAT-like_dom_sf"/>
</dbReference>
<dbReference type="Gene3D" id="3.30.559.10">
    <property type="entry name" value="Chloramphenicol acetyltransferase-like domain"/>
    <property type="match status" value="1"/>
</dbReference>
<dbReference type="PANTHER" id="PTHR28037">
    <property type="entry name" value="ALCOHOL O-ACETYLTRANSFERASE 1-RELATED"/>
    <property type="match status" value="1"/>
</dbReference>
<dbReference type="SUPFAM" id="SSF52777">
    <property type="entry name" value="CoA-dependent acyltransferases"/>
    <property type="match status" value="2"/>
</dbReference>
<evidence type="ECO:0000313" key="1">
    <source>
        <dbReference type="EMBL" id="QDU25124.1"/>
    </source>
</evidence>
<gene>
    <name evidence="1" type="ORF">ETAA8_01850</name>
</gene>
<keyword evidence="1" id="KW-0808">Transferase</keyword>
<reference evidence="1 2" key="1">
    <citation type="submission" date="2019-02" db="EMBL/GenBank/DDBJ databases">
        <title>Deep-cultivation of Planctomycetes and their phenomic and genomic characterization uncovers novel biology.</title>
        <authorList>
            <person name="Wiegand S."/>
            <person name="Jogler M."/>
            <person name="Boedeker C."/>
            <person name="Pinto D."/>
            <person name="Vollmers J."/>
            <person name="Rivas-Marin E."/>
            <person name="Kohn T."/>
            <person name="Peeters S.H."/>
            <person name="Heuer A."/>
            <person name="Rast P."/>
            <person name="Oberbeckmann S."/>
            <person name="Bunk B."/>
            <person name="Jeske O."/>
            <person name="Meyerdierks A."/>
            <person name="Storesund J.E."/>
            <person name="Kallscheuer N."/>
            <person name="Luecker S."/>
            <person name="Lage O.M."/>
            <person name="Pohl T."/>
            <person name="Merkel B.J."/>
            <person name="Hornburger P."/>
            <person name="Mueller R.-W."/>
            <person name="Bruemmer F."/>
            <person name="Labrenz M."/>
            <person name="Spormann A.M."/>
            <person name="Op den Camp H."/>
            <person name="Overmann J."/>
            <person name="Amann R."/>
            <person name="Jetten M.S.M."/>
            <person name="Mascher T."/>
            <person name="Medema M.H."/>
            <person name="Devos D.P."/>
            <person name="Kaster A.-K."/>
            <person name="Ovreas L."/>
            <person name="Rohde M."/>
            <person name="Galperin M.Y."/>
            <person name="Jogler C."/>
        </authorList>
    </citation>
    <scope>NUCLEOTIDE SEQUENCE [LARGE SCALE GENOMIC DNA]</scope>
    <source>
        <strain evidence="1 2">ETA_A8</strain>
    </source>
</reference>
<dbReference type="InterPro" id="IPR052058">
    <property type="entry name" value="Alcohol_O-acetyltransferase"/>
</dbReference>
<dbReference type="Gene3D" id="3.30.559.30">
    <property type="entry name" value="Nonribosomal peptide synthetase, condensation domain"/>
    <property type="match status" value="1"/>
</dbReference>
<sequence>MAAPLSHRLAPFEEYMVLDDRPAYPMHIWCRLRLRGQVNRTALETSLRETLAMHPLLAARLDRTNPARPQWRELPAGSALPLSWSTEPLTEVTTAALDLDHQAALQVLASAQGEQVDLVLCAHHAAVDGLGLFGFVSDWLQHYHALIASDATSRPAPRDVHRLPGRGEFWFSSLGLLARVPRLLLGLPNTIRFNLHRAAPLTSALPVQGEAGQSYSPGWLTHTLAPEETAALRQRAKKLGTSLNDLLIRDLLLTLDRWQRSQGENSQRDWLRISVPVNLRLASEAKLTAANVVSMVFIDRRDPLLQQPAPLLASIQQQMNRIKRHRLGLIFPLMLGLLRSLGRLGSMTDDQRCRATTVLTNLGDPYSQVPLPRDETGHLQAGDVTLAAIELIPPLRPFTQVAFSIVTYAAKLHIGLHYDRCILTAAQASELLGAFAATIQAAEAL</sequence>